<evidence type="ECO:0000313" key="3">
    <source>
        <dbReference type="EMBL" id="STX61660.1"/>
    </source>
</evidence>
<protein>
    <recommendedName>
        <fullName evidence="6">Helix-turn-helix domain-containing protein</fullName>
    </recommendedName>
</protein>
<dbReference type="OrthoDB" id="6107855at2"/>
<dbReference type="STRING" id="39962.Lmor_0460"/>
<dbReference type="EMBL" id="LNYN01000012">
    <property type="protein sequence ID" value="KTD37597.1"/>
    <property type="molecule type" value="Genomic_DNA"/>
</dbReference>
<gene>
    <name evidence="2" type="ORF">Lmor_0460</name>
    <name evidence="3" type="ORF">NCTC12239_00577</name>
</gene>
<dbReference type="Pfam" id="PF13730">
    <property type="entry name" value="HTH_36"/>
    <property type="match status" value="1"/>
</dbReference>
<feature type="compositionally biased region" description="Low complexity" evidence="1">
    <location>
        <begin position="126"/>
        <end position="141"/>
    </location>
</feature>
<reference evidence="2 4" key="1">
    <citation type="submission" date="2015-11" db="EMBL/GenBank/DDBJ databases">
        <title>Genomic analysis of 38 Legionella species identifies large and diverse effector repertoires.</title>
        <authorList>
            <person name="Burstein D."/>
            <person name="Amaro F."/>
            <person name="Zusman T."/>
            <person name="Lifshitz Z."/>
            <person name="Cohen O."/>
            <person name="Gilbert J.A."/>
            <person name="Pupko T."/>
            <person name="Shuman H.A."/>
            <person name="Segal G."/>
        </authorList>
    </citation>
    <scope>NUCLEOTIDE SEQUENCE [LARGE SCALE GENOMIC DNA]</scope>
    <source>
        <strain evidence="2 4">ATCC 43877</strain>
    </source>
</reference>
<dbReference type="InterPro" id="IPR036388">
    <property type="entry name" value="WH-like_DNA-bd_sf"/>
</dbReference>
<accession>A0A378JUH3</accession>
<keyword evidence="4" id="KW-1185">Reference proteome</keyword>
<feature type="region of interest" description="Disordered" evidence="1">
    <location>
        <begin position="124"/>
        <end position="146"/>
    </location>
</feature>
<evidence type="ECO:0008006" key="6">
    <source>
        <dbReference type="Google" id="ProtNLM"/>
    </source>
</evidence>
<sequence length="257" mass="28973">MQSQITIDRFLRHRKSGDYNLHAHEKLVMFFLASYMGKKSSCYPSIPSLANDCSLSVDSIKRAIKALENKGLLKITRILGRNNQYAFNLNIIEQPSAMSTQCPQHPDAGSTYLQVQKALPLSAKGTSNNNSNIIKKSTSTDSDSKPKTNIISDIKEIFSYWQEVMNHPKAKMDKKREQRIKNALNSYTKIELKKAIDGCSKSPFHMGKNNAGQIYNDIELILRDSTHIENFINTSNNKLLGNNDLNCSLPEFMKGVI</sequence>
<dbReference type="Gene3D" id="1.10.10.10">
    <property type="entry name" value="Winged helix-like DNA-binding domain superfamily/Winged helix DNA-binding domain"/>
    <property type="match status" value="1"/>
</dbReference>
<dbReference type="Proteomes" id="UP000254040">
    <property type="component" value="Unassembled WGS sequence"/>
</dbReference>
<dbReference type="RefSeq" id="WP_028383233.1">
    <property type="nucleotide sequence ID" value="NZ_CAAAJG010000063.1"/>
</dbReference>
<evidence type="ECO:0000313" key="2">
    <source>
        <dbReference type="EMBL" id="KTD37597.1"/>
    </source>
</evidence>
<dbReference type="Proteomes" id="UP000054985">
    <property type="component" value="Unassembled WGS sequence"/>
</dbReference>
<reference evidence="3 5" key="2">
    <citation type="submission" date="2018-06" db="EMBL/GenBank/DDBJ databases">
        <authorList>
            <consortium name="Pathogen Informatics"/>
            <person name="Doyle S."/>
        </authorList>
    </citation>
    <scope>NUCLEOTIDE SEQUENCE [LARGE SCALE GENOMIC DNA]</scope>
    <source>
        <strain evidence="3 5">NCTC12239</strain>
    </source>
</reference>
<evidence type="ECO:0000313" key="5">
    <source>
        <dbReference type="Proteomes" id="UP000254040"/>
    </source>
</evidence>
<dbReference type="EMBL" id="UGOG01000001">
    <property type="protein sequence ID" value="STX61660.1"/>
    <property type="molecule type" value="Genomic_DNA"/>
</dbReference>
<evidence type="ECO:0000313" key="4">
    <source>
        <dbReference type="Proteomes" id="UP000054985"/>
    </source>
</evidence>
<name>A0A378JUH3_9GAMM</name>
<evidence type="ECO:0000256" key="1">
    <source>
        <dbReference type="SAM" id="MobiDB-lite"/>
    </source>
</evidence>
<dbReference type="AlphaFoldDB" id="A0A378JUH3"/>
<proteinExistence type="predicted"/>
<organism evidence="3 5">
    <name type="scientific">Legionella moravica</name>
    <dbReference type="NCBI Taxonomy" id="39962"/>
    <lineage>
        <taxon>Bacteria</taxon>
        <taxon>Pseudomonadati</taxon>
        <taxon>Pseudomonadota</taxon>
        <taxon>Gammaproteobacteria</taxon>
        <taxon>Legionellales</taxon>
        <taxon>Legionellaceae</taxon>
        <taxon>Legionella</taxon>
    </lineage>
</organism>